<accession>A0A8X6PWA2</accession>
<evidence type="ECO:0000313" key="2">
    <source>
        <dbReference type="Proteomes" id="UP000887013"/>
    </source>
</evidence>
<dbReference type="Proteomes" id="UP000887013">
    <property type="component" value="Unassembled WGS sequence"/>
</dbReference>
<dbReference type="EMBL" id="BMAW01024737">
    <property type="protein sequence ID" value="GFT89247.1"/>
    <property type="molecule type" value="Genomic_DNA"/>
</dbReference>
<protein>
    <submittedName>
        <fullName evidence="1">Uncharacterized protein</fullName>
    </submittedName>
</protein>
<feature type="non-terminal residue" evidence="1">
    <location>
        <position position="52"/>
    </location>
</feature>
<keyword evidence="2" id="KW-1185">Reference proteome</keyword>
<dbReference type="AlphaFoldDB" id="A0A8X6PWA2"/>
<proteinExistence type="predicted"/>
<name>A0A8X6PWA2_NEPPI</name>
<evidence type="ECO:0000313" key="1">
    <source>
        <dbReference type="EMBL" id="GFT89247.1"/>
    </source>
</evidence>
<reference evidence="1" key="1">
    <citation type="submission" date="2020-08" db="EMBL/GenBank/DDBJ databases">
        <title>Multicomponent nature underlies the extraordinary mechanical properties of spider dragline silk.</title>
        <authorList>
            <person name="Kono N."/>
            <person name="Nakamura H."/>
            <person name="Mori M."/>
            <person name="Yoshida Y."/>
            <person name="Ohtoshi R."/>
            <person name="Malay A.D."/>
            <person name="Moran D.A.P."/>
            <person name="Tomita M."/>
            <person name="Numata K."/>
            <person name="Arakawa K."/>
        </authorList>
    </citation>
    <scope>NUCLEOTIDE SEQUENCE</scope>
</reference>
<sequence>EQVVFVDSFLRKTEVSTLLRRFKYHFWEQSIKILSAKSKFLWFKEKLRTPVK</sequence>
<organism evidence="1 2">
    <name type="scientific">Nephila pilipes</name>
    <name type="common">Giant wood spider</name>
    <name type="synonym">Nephila maculata</name>
    <dbReference type="NCBI Taxonomy" id="299642"/>
    <lineage>
        <taxon>Eukaryota</taxon>
        <taxon>Metazoa</taxon>
        <taxon>Ecdysozoa</taxon>
        <taxon>Arthropoda</taxon>
        <taxon>Chelicerata</taxon>
        <taxon>Arachnida</taxon>
        <taxon>Araneae</taxon>
        <taxon>Araneomorphae</taxon>
        <taxon>Entelegynae</taxon>
        <taxon>Araneoidea</taxon>
        <taxon>Nephilidae</taxon>
        <taxon>Nephila</taxon>
    </lineage>
</organism>
<comment type="caution">
    <text evidence="1">The sequence shown here is derived from an EMBL/GenBank/DDBJ whole genome shotgun (WGS) entry which is preliminary data.</text>
</comment>
<gene>
    <name evidence="1" type="ORF">NPIL_655921</name>
</gene>